<dbReference type="GeneID" id="78296213"/>
<dbReference type="Pfam" id="PF00392">
    <property type="entry name" value="GntR"/>
    <property type="match status" value="1"/>
</dbReference>
<dbReference type="Gene3D" id="1.10.10.10">
    <property type="entry name" value="Winged helix-like DNA-binding domain superfamily/Winged helix DNA-binding domain"/>
    <property type="match status" value="1"/>
</dbReference>
<comment type="caution">
    <text evidence="5">The sequence shown here is derived from an EMBL/GenBank/DDBJ whole genome shotgun (WGS) entry which is preliminary data.</text>
</comment>
<dbReference type="SMART" id="SM00345">
    <property type="entry name" value="HTH_GNTR"/>
    <property type="match status" value="1"/>
</dbReference>
<dbReference type="CDD" id="cd07377">
    <property type="entry name" value="WHTH_GntR"/>
    <property type="match status" value="1"/>
</dbReference>
<dbReference type="EMBL" id="QEKH01000024">
    <property type="protein sequence ID" value="PVY38810.1"/>
    <property type="molecule type" value="Genomic_DNA"/>
</dbReference>
<dbReference type="InterPro" id="IPR046335">
    <property type="entry name" value="LacI/GalR-like_sensor"/>
</dbReference>
<dbReference type="SUPFAM" id="SSF46785">
    <property type="entry name" value="Winged helix' DNA-binding domain"/>
    <property type="match status" value="1"/>
</dbReference>
<accession>A0A2U1AQV7</accession>
<protein>
    <submittedName>
        <fullName evidence="5">DNA-binding LacI/PurR family transcriptional regulator</fullName>
    </submittedName>
</protein>
<dbReference type="Pfam" id="PF13377">
    <property type="entry name" value="Peripla_BP_3"/>
    <property type="match status" value="1"/>
</dbReference>
<keyword evidence="6" id="KW-1185">Reference proteome</keyword>
<keyword evidence="2 5" id="KW-0238">DNA-binding</keyword>
<dbReference type="CDD" id="cd06267">
    <property type="entry name" value="PBP1_LacI_sugar_binding-like"/>
    <property type="match status" value="1"/>
</dbReference>
<organism evidence="5 6">
    <name type="scientific">Victivallis vadensis</name>
    <dbReference type="NCBI Taxonomy" id="172901"/>
    <lineage>
        <taxon>Bacteria</taxon>
        <taxon>Pseudomonadati</taxon>
        <taxon>Lentisphaerota</taxon>
        <taxon>Lentisphaeria</taxon>
        <taxon>Victivallales</taxon>
        <taxon>Victivallaceae</taxon>
        <taxon>Victivallis</taxon>
    </lineage>
</organism>
<dbReference type="OrthoDB" id="7325800at2"/>
<sequence length="354" mass="39639">MILQERTDAVYGELRRELLRFTPGSRFYSVRQLMLRYGVSRRVIDAAVEQLEREQAVEARPGSGIYVKQTSPRKRVAVFLPDWPSEGNRRFSQDLRAEFAKRSERWDFSIVPYDHQGSILRVVAETAAAVSILIWPGRLVSREELGELARLPGETVMMWNDLYGVSIHSVCANSEYGGMLAAAGFIRKGHRKLAVIASEPRNHDIVDRIAGFVNTARLFGAEAVEIPCEIHPGDYSTGCAHDAMAEYLAAHRCGFTGLFTMSDESTQGIISALAEFDLHVPDEVSIISYGNDRNADFFMPPLTTVSGCQTECARRLAAELDRREETHDSSTIYIRANPSLIERESVKNLKAPKK</sequence>
<name>A0A2U1AQV7_9BACT</name>
<dbReference type="PANTHER" id="PTHR30146:SF109">
    <property type="entry name" value="HTH-TYPE TRANSCRIPTIONAL REGULATOR GALS"/>
    <property type="match status" value="1"/>
</dbReference>
<evidence type="ECO:0000256" key="1">
    <source>
        <dbReference type="ARBA" id="ARBA00023015"/>
    </source>
</evidence>
<gene>
    <name evidence="5" type="ORF">C8D82_12446</name>
</gene>
<evidence type="ECO:0000313" key="5">
    <source>
        <dbReference type="EMBL" id="PVY38810.1"/>
    </source>
</evidence>
<dbReference type="GO" id="GO:0003700">
    <property type="term" value="F:DNA-binding transcription factor activity"/>
    <property type="evidence" value="ECO:0007669"/>
    <property type="project" value="InterPro"/>
</dbReference>
<dbReference type="GO" id="GO:0000976">
    <property type="term" value="F:transcription cis-regulatory region binding"/>
    <property type="evidence" value="ECO:0007669"/>
    <property type="project" value="TreeGrafter"/>
</dbReference>
<dbReference type="InterPro" id="IPR000524">
    <property type="entry name" value="Tscrpt_reg_HTH_GntR"/>
</dbReference>
<dbReference type="AlphaFoldDB" id="A0A2U1AQV7"/>
<dbReference type="InterPro" id="IPR036390">
    <property type="entry name" value="WH_DNA-bd_sf"/>
</dbReference>
<proteinExistence type="predicted"/>
<dbReference type="PROSITE" id="PS50949">
    <property type="entry name" value="HTH_GNTR"/>
    <property type="match status" value="1"/>
</dbReference>
<dbReference type="Gene3D" id="3.40.50.2300">
    <property type="match status" value="2"/>
</dbReference>
<dbReference type="SUPFAM" id="SSF53822">
    <property type="entry name" value="Periplasmic binding protein-like I"/>
    <property type="match status" value="1"/>
</dbReference>
<evidence type="ECO:0000259" key="4">
    <source>
        <dbReference type="PROSITE" id="PS50949"/>
    </source>
</evidence>
<dbReference type="RefSeq" id="WP_116884923.1">
    <property type="nucleotide sequence ID" value="NZ_CABMMC010000115.1"/>
</dbReference>
<evidence type="ECO:0000256" key="2">
    <source>
        <dbReference type="ARBA" id="ARBA00023125"/>
    </source>
</evidence>
<dbReference type="PANTHER" id="PTHR30146">
    <property type="entry name" value="LACI-RELATED TRANSCRIPTIONAL REPRESSOR"/>
    <property type="match status" value="1"/>
</dbReference>
<feature type="domain" description="HTH gntR-type" evidence="4">
    <location>
        <begin position="4"/>
        <end position="70"/>
    </location>
</feature>
<evidence type="ECO:0000256" key="3">
    <source>
        <dbReference type="ARBA" id="ARBA00023163"/>
    </source>
</evidence>
<dbReference type="Proteomes" id="UP000245959">
    <property type="component" value="Unassembled WGS sequence"/>
</dbReference>
<keyword evidence="1" id="KW-0805">Transcription regulation</keyword>
<evidence type="ECO:0000313" key="6">
    <source>
        <dbReference type="Proteomes" id="UP000245959"/>
    </source>
</evidence>
<dbReference type="InterPro" id="IPR028082">
    <property type="entry name" value="Peripla_BP_I"/>
</dbReference>
<reference evidence="5 6" key="1">
    <citation type="submission" date="2018-04" db="EMBL/GenBank/DDBJ databases">
        <title>Genomic Encyclopedia of Type Strains, Phase IV (KMG-IV): sequencing the most valuable type-strain genomes for metagenomic binning, comparative biology and taxonomic classification.</title>
        <authorList>
            <person name="Goeker M."/>
        </authorList>
    </citation>
    <scope>NUCLEOTIDE SEQUENCE [LARGE SCALE GENOMIC DNA]</scope>
    <source>
        <strain evidence="5 6">DSM 14823</strain>
    </source>
</reference>
<dbReference type="InterPro" id="IPR036388">
    <property type="entry name" value="WH-like_DNA-bd_sf"/>
</dbReference>
<keyword evidence="3" id="KW-0804">Transcription</keyword>